<feature type="compositionally biased region" description="Pro residues" evidence="1">
    <location>
        <begin position="52"/>
        <end position="62"/>
    </location>
</feature>
<dbReference type="Gene3D" id="3.90.1150.220">
    <property type="match status" value="1"/>
</dbReference>
<name>L5MA02_MYODS</name>
<proteinExistence type="predicted"/>
<feature type="region of interest" description="Disordered" evidence="1">
    <location>
        <begin position="52"/>
        <end position="118"/>
    </location>
</feature>
<protein>
    <submittedName>
        <fullName evidence="2">Non-structural maintenance of chromosomes element 1 like protein</fullName>
    </submittedName>
</protein>
<dbReference type="EMBL" id="KB102544">
    <property type="protein sequence ID" value="ELK35211.1"/>
    <property type="molecule type" value="Genomic_DNA"/>
</dbReference>
<evidence type="ECO:0000313" key="2">
    <source>
        <dbReference type="EMBL" id="ELK35211.1"/>
    </source>
</evidence>
<gene>
    <name evidence="2" type="ORF">MDA_GLEAN10003469</name>
</gene>
<keyword evidence="3" id="KW-1185">Reference proteome</keyword>
<reference evidence="3" key="1">
    <citation type="journal article" date="2013" name="Science">
        <title>Comparative analysis of bat genomes provides insight into the evolution of flight and immunity.</title>
        <authorList>
            <person name="Zhang G."/>
            <person name="Cowled C."/>
            <person name="Shi Z."/>
            <person name="Huang Z."/>
            <person name="Bishop-Lilly K.A."/>
            <person name="Fang X."/>
            <person name="Wynne J.W."/>
            <person name="Xiong Z."/>
            <person name="Baker M.L."/>
            <person name="Zhao W."/>
            <person name="Tachedjian M."/>
            <person name="Zhu Y."/>
            <person name="Zhou P."/>
            <person name="Jiang X."/>
            <person name="Ng J."/>
            <person name="Yang L."/>
            <person name="Wu L."/>
            <person name="Xiao J."/>
            <person name="Feng Y."/>
            <person name="Chen Y."/>
            <person name="Sun X."/>
            <person name="Zhang Y."/>
            <person name="Marsh G.A."/>
            <person name="Crameri G."/>
            <person name="Broder C.C."/>
            <person name="Frey K.G."/>
            <person name="Wang L.F."/>
            <person name="Wang J."/>
        </authorList>
    </citation>
    <scope>NUCLEOTIDE SEQUENCE [LARGE SCALE GENOMIC DNA]</scope>
</reference>
<organism evidence="2 3">
    <name type="scientific">Myotis davidii</name>
    <name type="common">David's myotis</name>
    <dbReference type="NCBI Taxonomy" id="225400"/>
    <lineage>
        <taxon>Eukaryota</taxon>
        <taxon>Metazoa</taxon>
        <taxon>Chordata</taxon>
        <taxon>Craniata</taxon>
        <taxon>Vertebrata</taxon>
        <taxon>Euteleostomi</taxon>
        <taxon>Mammalia</taxon>
        <taxon>Eutheria</taxon>
        <taxon>Laurasiatheria</taxon>
        <taxon>Chiroptera</taxon>
        <taxon>Yangochiroptera</taxon>
        <taxon>Vespertilionidae</taxon>
        <taxon>Myotis</taxon>
    </lineage>
</organism>
<evidence type="ECO:0000256" key="1">
    <source>
        <dbReference type="SAM" id="MobiDB-lite"/>
    </source>
</evidence>
<dbReference type="AlphaFoldDB" id="L5MA02"/>
<dbReference type="Proteomes" id="UP000010556">
    <property type="component" value="Unassembled WGS sequence"/>
</dbReference>
<accession>L5MA02</accession>
<evidence type="ECO:0000313" key="3">
    <source>
        <dbReference type="Proteomes" id="UP000010556"/>
    </source>
</evidence>
<sequence length="118" mass="12896">MQGSSRRTGTMTDVHRRFLQLLMTHGVLEEWEVKRLQKHCYKVHDLVCEQVPPSPGPSPPHWGHPDLVGAISASPGPFQPHWGRPDRTGAVSTSLGPSRSLRERSDLTGAVSTSPGPS</sequence>